<dbReference type="AlphaFoldDB" id="A0AAV1HXP6"/>
<feature type="compositionally biased region" description="Low complexity" evidence="1">
    <location>
        <begin position="572"/>
        <end position="592"/>
    </location>
</feature>
<feature type="region of interest" description="Disordered" evidence="1">
    <location>
        <begin position="399"/>
        <end position="521"/>
    </location>
</feature>
<feature type="compositionally biased region" description="Polar residues" evidence="1">
    <location>
        <begin position="399"/>
        <end position="412"/>
    </location>
</feature>
<feature type="region of interest" description="Disordered" evidence="1">
    <location>
        <begin position="543"/>
        <end position="611"/>
    </location>
</feature>
<name>A0AAV1HXP6_9CHLO</name>
<feature type="region of interest" description="Disordered" evidence="1">
    <location>
        <begin position="352"/>
        <end position="375"/>
    </location>
</feature>
<feature type="compositionally biased region" description="Low complexity" evidence="1">
    <location>
        <begin position="503"/>
        <end position="521"/>
    </location>
</feature>
<dbReference type="EMBL" id="CAUYUE010000003">
    <property type="protein sequence ID" value="CAK0757420.1"/>
    <property type="molecule type" value="Genomic_DNA"/>
</dbReference>
<gene>
    <name evidence="2" type="ORF">CVIRNUC_002538</name>
</gene>
<reference evidence="2 3" key="1">
    <citation type="submission" date="2023-10" db="EMBL/GenBank/DDBJ databases">
        <authorList>
            <person name="Maclean D."/>
            <person name="Macfadyen A."/>
        </authorList>
    </citation>
    <scope>NUCLEOTIDE SEQUENCE [LARGE SCALE GENOMIC DNA]</scope>
</reference>
<keyword evidence="3" id="KW-1185">Reference proteome</keyword>
<accession>A0AAV1HXP6</accession>
<organism evidence="2 3">
    <name type="scientific">Coccomyxa viridis</name>
    <dbReference type="NCBI Taxonomy" id="1274662"/>
    <lineage>
        <taxon>Eukaryota</taxon>
        <taxon>Viridiplantae</taxon>
        <taxon>Chlorophyta</taxon>
        <taxon>core chlorophytes</taxon>
        <taxon>Trebouxiophyceae</taxon>
        <taxon>Trebouxiophyceae incertae sedis</taxon>
        <taxon>Coccomyxaceae</taxon>
        <taxon>Coccomyxa</taxon>
    </lineage>
</organism>
<sequence>MPRCNRKDGEACLPLMSSELGELCTPELMEFWQSLSMQQRKKLLTVDKKDLFQTIRAKYCSRCFGLFALRWDELKSAPSDNPCPACSEYFCSLQVQPDGHTLSLEDSIVQKQPFSTFAEAKRRERERLLQYAGTGILICGNEWTRSPGNSMCNLHTSNVPVEALMEYWAGLPEEHHTALFQLRDEDFAAELDAHLKYQLRICKDCRGNVTRAFRELRAKAAGAGEDMEVCEGHSLSIADGVVTLAGAGDPSFFERAEEVEEFKGGDGDVDDGYSEGVRHAETPELAREALADCAVLIFKGQVEVAFREQTAGHNALLLFVHLALTMMEGGLNNAFKELKAKKAEAELMEMVAKDEAKEPKKGKKKAKKKGGKSDGRAEPLLCGCGAACDVCERCSQRSKSPLRQLPNLQSPAKGQVSAGRARPEEEDRTAPNKEAQMRPAPSPSRSTLGAELVSTPRPTSPFQAVGSPEASPGGSWETIPAGGKGRRSSAGGPRRTPPPQPPAAEHSAPGHAQRAAAAAAAADPAALKPAALAGHAAAAGAHQHKLAAPLQHQQHDSLASGHQPRQHVRAVPVSAAPTAHAKAAQHALSPASSLGLSEAQSLGAGSPQTEHLLRNAPGRAASGLSRAFETGLPTLQRDPQIASPHSQVVRRSGNPWHSRPAADAQATCTVGKPFGQPVHAVHAFSMAWPPQPQPNKVPIEEGFHDTFSLFHHSPLARQSHAAEGEASTPKADQPPSYNLWGPSTAVQQAPLPLLHVVR</sequence>
<feature type="compositionally biased region" description="Basic residues" evidence="1">
    <location>
        <begin position="360"/>
        <end position="370"/>
    </location>
</feature>
<evidence type="ECO:0000313" key="3">
    <source>
        <dbReference type="Proteomes" id="UP001314263"/>
    </source>
</evidence>
<evidence type="ECO:0000313" key="2">
    <source>
        <dbReference type="EMBL" id="CAK0757420.1"/>
    </source>
</evidence>
<proteinExistence type="predicted"/>
<dbReference type="Proteomes" id="UP001314263">
    <property type="component" value="Unassembled WGS sequence"/>
</dbReference>
<comment type="caution">
    <text evidence="2">The sequence shown here is derived from an EMBL/GenBank/DDBJ whole genome shotgun (WGS) entry which is preliminary data.</text>
</comment>
<feature type="region of interest" description="Disordered" evidence="1">
    <location>
        <begin position="716"/>
        <end position="743"/>
    </location>
</feature>
<protein>
    <submittedName>
        <fullName evidence="2">Uncharacterized protein</fullName>
    </submittedName>
</protein>
<evidence type="ECO:0000256" key="1">
    <source>
        <dbReference type="SAM" id="MobiDB-lite"/>
    </source>
</evidence>
<feature type="compositionally biased region" description="Basic and acidic residues" evidence="1">
    <location>
        <begin position="421"/>
        <end position="431"/>
    </location>
</feature>